<dbReference type="PANTHER" id="PTHR42940">
    <property type="entry name" value="ALCOHOL DEHYDROGENASE 1-RELATED"/>
    <property type="match status" value="1"/>
</dbReference>
<dbReference type="GO" id="GO:0004022">
    <property type="term" value="F:alcohol dehydrogenase (NAD+) activity"/>
    <property type="evidence" value="ECO:0007669"/>
    <property type="project" value="TreeGrafter"/>
</dbReference>
<evidence type="ECO:0000256" key="4">
    <source>
        <dbReference type="ARBA" id="ARBA00022833"/>
    </source>
</evidence>
<gene>
    <name evidence="9" type="ORF">SLS53_006631</name>
</gene>
<evidence type="ECO:0000256" key="7">
    <source>
        <dbReference type="RuleBase" id="RU361277"/>
    </source>
</evidence>
<evidence type="ECO:0000256" key="5">
    <source>
        <dbReference type="ARBA" id="ARBA00023002"/>
    </source>
</evidence>
<dbReference type="InterPro" id="IPR011032">
    <property type="entry name" value="GroES-like_sf"/>
</dbReference>
<dbReference type="InterPro" id="IPR036291">
    <property type="entry name" value="NAD(P)-bd_dom_sf"/>
</dbReference>
<comment type="caution">
    <text evidence="9">The sequence shown here is derived from an EMBL/GenBank/DDBJ whole genome shotgun (WGS) entry which is preliminary data.</text>
</comment>
<evidence type="ECO:0000256" key="3">
    <source>
        <dbReference type="ARBA" id="ARBA00022723"/>
    </source>
</evidence>
<dbReference type="Proteomes" id="UP001320245">
    <property type="component" value="Unassembled WGS sequence"/>
</dbReference>
<comment type="similarity">
    <text evidence="2 7">Belongs to the zinc-containing alcohol dehydrogenase family.</text>
</comment>
<dbReference type="PROSITE" id="PS00059">
    <property type="entry name" value="ADH_ZINC"/>
    <property type="match status" value="1"/>
</dbReference>
<name>A0AAN9U1V4_9PEZI</name>
<dbReference type="SMART" id="SM00829">
    <property type="entry name" value="PKS_ER"/>
    <property type="match status" value="1"/>
</dbReference>
<keyword evidence="5" id="KW-0560">Oxidoreductase</keyword>
<dbReference type="Gene3D" id="3.90.180.10">
    <property type="entry name" value="Medium-chain alcohol dehydrogenases, catalytic domain"/>
    <property type="match status" value="1"/>
</dbReference>
<dbReference type="SUPFAM" id="SSF50129">
    <property type="entry name" value="GroES-like"/>
    <property type="match status" value="1"/>
</dbReference>
<proteinExistence type="inferred from homology"/>
<keyword evidence="6" id="KW-0520">NAD</keyword>
<organism evidence="9 10">
    <name type="scientific">Cytospora paraplurivora</name>
    <dbReference type="NCBI Taxonomy" id="2898453"/>
    <lineage>
        <taxon>Eukaryota</taxon>
        <taxon>Fungi</taxon>
        <taxon>Dikarya</taxon>
        <taxon>Ascomycota</taxon>
        <taxon>Pezizomycotina</taxon>
        <taxon>Sordariomycetes</taxon>
        <taxon>Sordariomycetidae</taxon>
        <taxon>Diaporthales</taxon>
        <taxon>Cytosporaceae</taxon>
        <taxon>Cytospora</taxon>
    </lineage>
</organism>
<evidence type="ECO:0000256" key="1">
    <source>
        <dbReference type="ARBA" id="ARBA00001947"/>
    </source>
</evidence>
<sequence>MTLPKTYKQAVFREQGAPLTLEDAELKQPGPGEVLVKVEACGVCFSDTFAQHNVMGGGFPMVPGHEIIGRVAAVGEGVSGWKVGERIGGGWHGGHDGTCQACKKGWHQMCDNQLVNGETKPGGYAEFALLRSEAAARIPEHVDAAKYAPILCAGVTVFNSMRHMNISPGETVAIQGLGGLGHLAIQYASRMGYRVIAISRGSAKEEFARKLGAHEYINTEKTPDAGAALQELGGAKLVVTMSPTAQGIPDLLKGLGILGKLLILSVPGEVPVNTGILLRYGLSVQSWPSGHATDSEEAIQFTELQGIDCLVEKFPLAKANDAYKAMLDGTVRFRAVITMD</sequence>
<dbReference type="InterPro" id="IPR013154">
    <property type="entry name" value="ADH-like_N"/>
</dbReference>
<evidence type="ECO:0000256" key="6">
    <source>
        <dbReference type="ARBA" id="ARBA00023027"/>
    </source>
</evidence>
<dbReference type="FunFam" id="3.40.50.720:FF:000039">
    <property type="entry name" value="Alcohol dehydrogenase AdhP"/>
    <property type="match status" value="1"/>
</dbReference>
<accession>A0AAN9U1V4</accession>
<evidence type="ECO:0000256" key="2">
    <source>
        <dbReference type="ARBA" id="ARBA00008072"/>
    </source>
</evidence>
<comment type="cofactor">
    <cofactor evidence="1 7">
        <name>Zn(2+)</name>
        <dbReference type="ChEBI" id="CHEBI:29105"/>
    </cofactor>
</comment>
<keyword evidence="10" id="KW-1185">Reference proteome</keyword>
<evidence type="ECO:0000313" key="10">
    <source>
        <dbReference type="Proteomes" id="UP001320245"/>
    </source>
</evidence>
<dbReference type="InterPro" id="IPR020843">
    <property type="entry name" value="ER"/>
</dbReference>
<protein>
    <submittedName>
        <fullName evidence="9">Secondary metabolism biosynthetic enzyme</fullName>
    </submittedName>
</protein>
<dbReference type="Pfam" id="PF00107">
    <property type="entry name" value="ADH_zinc_N"/>
    <property type="match status" value="1"/>
</dbReference>
<keyword evidence="3 7" id="KW-0479">Metal-binding</keyword>
<dbReference type="PANTHER" id="PTHR42940:SF7">
    <property type="entry name" value="ALCOHOL DEHYDROGENASE-LIKE N-TERMINAL DOMAIN-CONTAINING PROTEIN"/>
    <property type="match status" value="1"/>
</dbReference>
<evidence type="ECO:0000259" key="8">
    <source>
        <dbReference type="SMART" id="SM00829"/>
    </source>
</evidence>
<dbReference type="SUPFAM" id="SSF51735">
    <property type="entry name" value="NAD(P)-binding Rossmann-fold domains"/>
    <property type="match status" value="1"/>
</dbReference>
<dbReference type="GO" id="GO:0005737">
    <property type="term" value="C:cytoplasm"/>
    <property type="evidence" value="ECO:0007669"/>
    <property type="project" value="TreeGrafter"/>
</dbReference>
<reference evidence="9 10" key="1">
    <citation type="journal article" date="2023" name="PLoS ONE">
        <title>Cytospora paraplurivora sp. nov. isolated from orchards with fruit tree decline syndrome in Ontario, Canada.</title>
        <authorList>
            <person name="Ilyukhin E."/>
            <person name="Nguyen H.D.T."/>
            <person name="Castle A.J."/>
            <person name="Ellouze W."/>
        </authorList>
    </citation>
    <scope>NUCLEOTIDE SEQUENCE [LARGE SCALE GENOMIC DNA]</scope>
    <source>
        <strain evidence="9 10">FDS-564</strain>
    </source>
</reference>
<dbReference type="Gene3D" id="3.40.50.720">
    <property type="entry name" value="NAD(P)-binding Rossmann-like Domain"/>
    <property type="match status" value="1"/>
</dbReference>
<keyword evidence="4 7" id="KW-0862">Zinc</keyword>
<dbReference type="AlphaFoldDB" id="A0AAN9U1V4"/>
<dbReference type="InterPro" id="IPR002328">
    <property type="entry name" value="ADH_Zn_CS"/>
</dbReference>
<dbReference type="GO" id="GO:0008270">
    <property type="term" value="F:zinc ion binding"/>
    <property type="evidence" value="ECO:0007669"/>
    <property type="project" value="InterPro"/>
</dbReference>
<dbReference type="EMBL" id="JAJSPL020000030">
    <property type="protein sequence ID" value="KAK7737328.1"/>
    <property type="molecule type" value="Genomic_DNA"/>
</dbReference>
<dbReference type="InterPro" id="IPR013149">
    <property type="entry name" value="ADH-like_C"/>
</dbReference>
<evidence type="ECO:0000313" key="9">
    <source>
        <dbReference type="EMBL" id="KAK7737328.1"/>
    </source>
</evidence>
<feature type="domain" description="Enoyl reductase (ER)" evidence="8">
    <location>
        <begin position="16"/>
        <end position="337"/>
    </location>
</feature>
<dbReference type="Pfam" id="PF08240">
    <property type="entry name" value="ADH_N"/>
    <property type="match status" value="1"/>
</dbReference>